<dbReference type="EMBL" id="LZKJ01000028">
    <property type="protein sequence ID" value="OBI52151.1"/>
    <property type="molecule type" value="Genomic_DNA"/>
</dbReference>
<feature type="compositionally biased region" description="Polar residues" evidence="1">
    <location>
        <begin position="33"/>
        <end position="48"/>
    </location>
</feature>
<comment type="caution">
    <text evidence="2">The sequence shown here is derived from an EMBL/GenBank/DDBJ whole genome shotgun (WGS) entry which is preliminary data.</text>
</comment>
<accession>A0A1A2ZSU0</accession>
<name>A0A1A2ZSU0_9MYCO</name>
<dbReference type="AlphaFoldDB" id="A0A1A2ZSU0"/>
<protein>
    <submittedName>
        <fullName evidence="2">Uncharacterized protein</fullName>
    </submittedName>
</protein>
<feature type="region of interest" description="Disordered" evidence="1">
    <location>
        <begin position="13"/>
        <end position="55"/>
    </location>
</feature>
<sequence>MLIVVIAVLAHNDNSTPSATPATTTEASTYPTDSVTTSAPSYANTPTASVPPPDLVQTPDSYGVNCSDGYHRSGQSGWASNSGRGTTETSCLFANNVLQAYWNTYPSPSRDAREVVAGGTVPCGDVNANAGTTIPCSGNDFIMTCVANGDDPWITCTGGNDAKVYLY</sequence>
<proteinExistence type="predicted"/>
<feature type="compositionally biased region" description="Low complexity" evidence="1">
    <location>
        <begin position="15"/>
        <end position="32"/>
    </location>
</feature>
<dbReference type="RefSeq" id="WP_065012821.1">
    <property type="nucleotide sequence ID" value="NZ_LZKJ01000028.1"/>
</dbReference>
<reference evidence="3" key="1">
    <citation type="submission" date="2016-06" db="EMBL/GenBank/DDBJ databases">
        <authorList>
            <person name="Sutton G."/>
            <person name="Brinkac L."/>
            <person name="Sanka R."/>
            <person name="Adams M."/>
            <person name="Lau E."/>
            <person name="Sam S."/>
            <person name="Sreng N."/>
            <person name="Him V."/>
            <person name="Kerleguer A."/>
            <person name="Cheng S."/>
        </authorList>
    </citation>
    <scope>NUCLEOTIDE SEQUENCE [LARGE SCALE GENOMIC DNA]</scope>
    <source>
        <strain evidence="3">E861</strain>
    </source>
</reference>
<evidence type="ECO:0000313" key="2">
    <source>
        <dbReference type="EMBL" id="OBI52151.1"/>
    </source>
</evidence>
<evidence type="ECO:0000256" key="1">
    <source>
        <dbReference type="SAM" id="MobiDB-lite"/>
    </source>
</evidence>
<gene>
    <name evidence="2" type="ORF">A5707_12600</name>
</gene>
<organism evidence="2 3">
    <name type="scientific">Mycobacterium kyorinense</name>
    <dbReference type="NCBI Taxonomy" id="487514"/>
    <lineage>
        <taxon>Bacteria</taxon>
        <taxon>Bacillati</taxon>
        <taxon>Actinomycetota</taxon>
        <taxon>Actinomycetes</taxon>
        <taxon>Mycobacteriales</taxon>
        <taxon>Mycobacteriaceae</taxon>
        <taxon>Mycobacterium</taxon>
    </lineage>
</organism>
<dbReference type="Proteomes" id="UP000093592">
    <property type="component" value="Unassembled WGS sequence"/>
</dbReference>
<evidence type="ECO:0000313" key="3">
    <source>
        <dbReference type="Proteomes" id="UP000093592"/>
    </source>
</evidence>
<dbReference type="OrthoDB" id="4061674at2"/>